<protein>
    <submittedName>
        <fullName evidence="1">Uncharacterized protein</fullName>
    </submittedName>
</protein>
<reference evidence="1" key="2">
    <citation type="submission" date="2020-05" db="UniProtKB">
        <authorList>
            <consortium name="EnsemblMetazoa"/>
        </authorList>
    </citation>
    <scope>IDENTIFICATION</scope>
    <source>
        <strain evidence="1">IAEA</strain>
    </source>
</reference>
<dbReference type="EnsemblMetazoa" id="GPAI014202-RA">
    <property type="protein sequence ID" value="GPAI014202-PA"/>
    <property type="gene ID" value="GPAI014202"/>
</dbReference>
<accession>A0A1A9ZGT5</accession>
<reference evidence="2" key="1">
    <citation type="submission" date="2014-03" db="EMBL/GenBank/DDBJ databases">
        <authorList>
            <person name="Aksoy S."/>
            <person name="Warren W."/>
            <person name="Wilson R.K."/>
        </authorList>
    </citation>
    <scope>NUCLEOTIDE SEQUENCE [LARGE SCALE GENOMIC DNA]</scope>
    <source>
        <strain evidence="2">IAEA</strain>
    </source>
</reference>
<dbReference type="VEuPathDB" id="VectorBase:GPAI014202"/>
<keyword evidence="2" id="KW-1185">Reference proteome</keyword>
<organism evidence="1 2">
    <name type="scientific">Glossina pallidipes</name>
    <name type="common">Tsetse fly</name>
    <dbReference type="NCBI Taxonomy" id="7398"/>
    <lineage>
        <taxon>Eukaryota</taxon>
        <taxon>Metazoa</taxon>
        <taxon>Ecdysozoa</taxon>
        <taxon>Arthropoda</taxon>
        <taxon>Hexapoda</taxon>
        <taxon>Insecta</taxon>
        <taxon>Pterygota</taxon>
        <taxon>Neoptera</taxon>
        <taxon>Endopterygota</taxon>
        <taxon>Diptera</taxon>
        <taxon>Brachycera</taxon>
        <taxon>Muscomorpha</taxon>
        <taxon>Hippoboscoidea</taxon>
        <taxon>Glossinidae</taxon>
        <taxon>Glossina</taxon>
    </lineage>
</organism>
<name>A0A1A9ZGT5_GLOPL</name>
<sequence length="143" mass="16505">MPIRDAYETETCVGSAKQLIRKRYVVALPPNMCTEQSTNASHRPSAMPIINPNINREGKQIVTRSRRKSLITDFNCAERTVSESPGRKPQQRLFYSNKDQLDEPLTTLVARLYDSVAYEKLLIESNQNFRIWNLDLPMLDFDN</sequence>
<dbReference type="AlphaFoldDB" id="A0A1A9ZGT5"/>
<proteinExistence type="predicted"/>
<evidence type="ECO:0000313" key="2">
    <source>
        <dbReference type="Proteomes" id="UP000092445"/>
    </source>
</evidence>
<dbReference type="Proteomes" id="UP000092445">
    <property type="component" value="Unassembled WGS sequence"/>
</dbReference>
<evidence type="ECO:0000313" key="1">
    <source>
        <dbReference type="EnsemblMetazoa" id="GPAI014202-PA"/>
    </source>
</evidence>